<proteinExistence type="predicted"/>
<sequence length="107" mass="12225">MILPTRADTVELAQNGMLLETVFSDHWECRYQHFDTIAQSLVNAHNEGEIDLLKTLSPGAPVDAINDTRERYGDQRAYQERRVYSLAPVSVRNPEKPNRRTLSAEIL</sequence>
<reference evidence="2" key="1">
    <citation type="submission" date="2019-04" db="EMBL/GenBank/DDBJ databases">
        <title>Genome sequence of Pseudomonas putida 1290, an auxin catabolizing strain.</title>
        <authorList>
            <person name="Laird T.S."/>
            <person name="Leveau J.H.J."/>
        </authorList>
    </citation>
    <scope>NUCLEOTIDE SEQUENCE [LARGE SCALE GENOMIC DNA]</scope>
    <source>
        <strain evidence="2">1290</strain>
    </source>
</reference>
<accession>A0A4D6XCU3</accession>
<gene>
    <name evidence="1" type="ORF">E6B08_20235</name>
</gene>
<dbReference type="OrthoDB" id="9178514at2"/>
<name>A0A4D6XCU3_PSEPU</name>
<evidence type="ECO:0000313" key="2">
    <source>
        <dbReference type="Proteomes" id="UP000298551"/>
    </source>
</evidence>
<organism evidence="1 2">
    <name type="scientific">Pseudomonas putida</name>
    <name type="common">Arthrobacter siderocapsulatus</name>
    <dbReference type="NCBI Taxonomy" id="303"/>
    <lineage>
        <taxon>Bacteria</taxon>
        <taxon>Pseudomonadati</taxon>
        <taxon>Pseudomonadota</taxon>
        <taxon>Gammaproteobacteria</taxon>
        <taxon>Pseudomonadales</taxon>
        <taxon>Pseudomonadaceae</taxon>
        <taxon>Pseudomonas</taxon>
    </lineage>
</organism>
<evidence type="ECO:0000313" key="1">
    <source>
        <dbReference type="EMBL" id="QCI13539.1"/>
    </source>
</evidence>
<dbReference type="RefSeq" id="WP_136915658.1">
    <property type="nucleotide sequence ID" value="NZ_CP039371.1"/>
</dbReference>
<dbReference type="EMBL" id="CP039371">
    <property type="protein sequence ID" value="QCI13539.1"/>
    <property type="molecule type" value="Genomic_DNA"/>
</dbReference>
<dbReference type="Proteomes" id="UP000298551">
    <property type="component" value="Chromosome"/>
</dbReference>
<protein>
    <submittedName>
        <fullName evidence="1">Uncharacterized protein</fullName>
    </submittedName>
</protein>
<dbReference type="AlphaFoldDB" id="A0A4D6XCU3"/>